<dbReference type="Gene3D" id="3.90.1140.10">
    <property type="entry name" value="Cyclic phosphodiesterase"/>
    <property type="match status" value="1"/>
</dbReference>
<feature type="domain" description="Phosphoesterase HXTX" evidence="3">
    <location>
        <begin position="20"/>
        <end position="94"/>
    </location>
</feature>
<dbReference type="Pfam" id="PF02834">
    <property type="entry name" value="LigT_PEase"/>
    <property type="match status" value="2"/>
</dbReference>
<dbReference type="Proteomes" id="UP000265882">
    <property type="component" value="Unassembled WGS sequence"/>
</dbReference>
<dbReference type="GO" id="GO:0008664">
    <property type="term" value="F:RNA 2',3'-cyclic 3'-phosphodiesterase activity"/>
    <property type="evidence" value="ECO:0007669"/>
    <property type="project" value="UniProtKB-EC"/>
</dbReference>
<accession>A0A3A4N7I5</accession>
<feature type="short sequence motif" description="HXTX 2" evidence="2">
    <location>
        <begin position="130"/>
        <end position="133"/>
    </location>
</feature>
<dbReference type="EC" id="3.1.4.58" evidence="2"/>
<feature type="short sequence motif" description="HXTX 1" evidence="2">
    <location>
        <begin position="43"/>
        <end position="46"/>
    </location>
</feature>
<evidence type="ECO:0000256" key="2">
    <source>
        <dbReference type="HAMAP-Rule" id="MF_01940"/>
    </source>
</evidence>
<dbReference type="HAMAP" id="MF_01940">
    <property type="entry name" value="RNA_CPDase"/>
    <property type="match status" value="1"/>
</dbReference>
<dbReference type="PANTHER" id="PTHR35561:SF1">
    <property type="entry name" value="RNA 2',3'-CYCLIC PHOSPHODIESTERASE"/>
    <property type="match status" value="1"/>
</dbReference>
<dbReference type="AlphaFoldDB" id="A0A3A4N7I5"/>
<comment type="caution">
    <text evidence="4">The sequence shown here is derived from an EMBL/GenBank/DDBJ whole genome shotgun (WGS) entry which is preliminary data.</text>
</comment>
<comment type="catalytic activity">
    <reaction evidence="2">
        <text>a 3'-end 2',3'-cyclophospho-ribonucleotide-RNA + H2O = a 3'-end 2'-phospho-ribonucleotide-RNA + H(+)</text>
        <dbReference type="Rhea" id="RHEA:11828"/>
        <dbReference type="Rhea" id="RHEA-COMP:10464"/>
        <dbReference type="Rhea" id="RHEA-COMP:17353"/>
        <dbReference type="ChEBI" id="CHEBI:15377"/>
        <dbReference type="ChEBI" id="CHEBI:15378"/>
        <dbReference type="ChEBI" id="CHEBI:83064"/>
        <dbReference type="ChEBI" id="CHEBI:173113"/>
        <dbReference type="EC" id="3.1.4.58"/>
    </reaction>
</comment>
<feature type="domain" description="Phosphoesterase HXTX" evidence="3">
    <location>
        <begin position="102"/>
        <end position="179"/>
    </location>
</feature>
<dbReference type="SUPFAM" id="SSF55144">
    <property type="entry name" value="LigT-like"/>
    <property type="match status" value="1"/>
</dbReference>
<comment type="function">
    <text evidence="2">Hydrolyzes RNA 2',3'-cyclic phosphodiester to an RNA 2'-phosphomonoester.</text>
</comment>
<comment type="similarity">
    <text evidence="2">Belongs to the 2H phosphoesterase superfamily. ThpR family.</text>
</comment>
<sequence>MAAVRMFVAITLHGSLHTTLGEIIGKLSSSGAKVKWVEPENVHLTLKFLGNVEEERLPEIFAACGRAAEGFGPIDLEMRALGCFPNNKSPRIVWLGIQRGVEAVTRLQEKVERELQAIGFSKEEKPFRAHLTIGRVKGKQGISRLCRLLEEERNIFLGSMRAEKISVMKSKTLPAGPVYTELRAIPLL</sequence>
<feature type="active site" description="Proton donor" evidence="2">
    <location>
        <position position="43"/>
    </location>
</feature>
<name>A0A3A4N7I5_ABYX5</name>
<dbReference type="EMBL" id="QZKU01000143">
    <property type="protein sequence ID" value="RJP14535.1"/>
    <property type="molecule type" value="Genomic_DNA"/>
</dbReference>
<feature type="active site" description="Proton acceptor" evidence="2">
    <location>
        <position position="130"/>
    </location>
</feature>
<organism evidence="4 5">
    <name type="scientific">Abyssobacteria bacterium (strain SURF_5)</name>
    <dbReference type="NCBI Taxonomy" id="2093360"/>
    <lineage>
        <taxon>Bacteria</taxon>
        <taxon>Pseudomonadati</taxon>
        <taxon>Candidatus Hydrogenedentota</taxon>
        <taxon>Candidatus Abyssobacteria</taxon>
    </lineage>
</organism>
<dbReference type="InterPro" id="IPR009097">
    <property type="entry name" value="Cyclic_Pdiesterase"/>
</dbReference>
<gene>
    <name evidence="4" type="primary">thpR</name>
    <name evidence="4" type="ORF">C4520_21255</name>
</gene>
<keyword evidence="1 2" id="KW-0378">Hydrolase</keyword>
<protein>
    <recommendedName>
        <fullName evidence="2">RNA 2',3'-cyclic phosphodiesterase</fullName>
        <shortName evidence="2">RNA 2',3'-CPDase</shortName>
        <ecNumber evidence="2">3.1.4.58</ecNumber>
    </recommendedName>
</protein>
<evidence type="ECO:0000313" key="4">
    <source>
        <dbReference type="EMBL" id="RJP14535.1"/>
    </source>
</evidence>
<dbReference type="GO" id="GO:0004113">
    <property type="term" value="F:2',3'-cyclic-nucleotide 3'-phosphodiesterase activity"/>
    <property type="evidence" value="ECO:0007669"/>
    <property type="project" value="InterPro"/>
</dbReference>
<dbReference type="PANTHER" id="PTHR35561">
    <property type="entry name" value="RNA 2',3'-CYCLIC PHOSPHODIESTERASE"/>
    <property type="match status" value="1"/>
</dbReference>
<evidence type="ECO:0000259" key="3">
    <source>
        <dbReference type="Pfam" id="PF02834"/>
    </source>
</evidence>
<evidence type="ECO:0000313" key="5">
    <source>
        <dbReference type="Proteomes" id="UP000265882"/>
    </source>
</evidence>
<dbReference type="NCBIfam" id="TIGR02258">
    <property type="entry name" value="2_5_ligase"/>
    <property type="match status" value="1"/>
</dbReference>
<evidence type="ECO:0000256" key="1">
    <source>
        <dbReference type="ARBA" id="ARBA00022801"/>
    </source>
</evidence>
<proteinExistence type="inferred from homology"/>
<dbReference type="InterPro" id="IPR014051">
    <property type="entry name" value="Phosphoesterase_HXTX"/>
</dbReference>
<dbReference type="InterPro" id="IPR004175">
    <property type="entry name" value="RNA_CPDase"/>
</dbReference>
<reference evidence="4 5" key="1">
    <citation type="journal article" date="2017" name="ISME J.">
        <title>Energy and carbon metabolisms in a deep terrestrial subsurface fluid microbial community.</title>
        <authorList>
            <person name="Momper L."/>
            <person name="Jungbluth S.P."/>
            <person name="Lee M.D."/>
            <person name="Amend J.P."/>
        </authorList>
    </citation>
    <scope>NUCLEOTIDE SEQUENCE [LARGE SCALE GENOMIC DNA]</scope>
    <source>
        <strain evidence="4">SURF_5</strain>
    </source>
</reference>